<dbReference type="Proteomes" id="UP000237344">
    <property type="component" value="Unassembled WGS sequence"/>
</dbReference>
<sequence length="160" mass="16790">MSHTSVPRWVQSNIPSSPDDRVGVVHCTCAVQGVAAPVGMSRMASRTNSGSSITAQAIDRALMPASNTPWPPGFQNQLAPGCHFCTLSRHVMRIARMPLAESSWRAGAMAGAQVACHDVISVRRALRARRCRSIACDRMGVGGFSSSTCHPAASACAASA</sequence>
<reference evidence="1 2" key="1">
    <citation type="submission" date="2018-01" db="EMBL/GenBank/DDBJ databases">
        <title>Draft Genome Sequence of Komagataeibacter maltaceti LMG 1529, a Vinegar Producing Acetic Acid Bacterium Isolated from Malt Vinegar Brewery Acetifiers.</title>
        <authorList>
            <person name="Zhang Q."/>
            <person name="Hollensteiner J."/>
            <person name="Poehlein A."/>
            <person name="Daniel R."/>
        </authorList>
    </citation>
    <scope>NUCLEOTIDE SEQUENCE [LARGE SCALE GENOMIC DNA]</scope>
    <source>
        <strain evidence="1 2">LMG 1529</strain>
    </source>
</reference>
<dbReference type="AlphaFoldDB" id="A0A2S3VXI1"/>
<comment type="caution">
    <text evidence="1">The sequence shown here is derived from an EMBL/GenBank/DDBJ whole genome shotgun (WGS) entry which is preliminary data.</text>
</comment>
<gene>
    <name evidence="1" type="ORF">KMAL_30870</name>
</gene>
<proteinExistence type="predicted"/>
<organism evidence="1 2">
    <name type="scientific">Novacetimonas maltaceti</name>
    <dbReference type="NCBI Taxonomy" id="1203393"/>
    <lineage>
        <taxon>Bacteria</taxon>
        <taxon>Pseudomonadati</taxon>
        <taxon>Pseudomonadota</taxon>
        <taxon>Alphaproteobacteria</taxon>
        <taxon>Acetobacterales</taxon>
        <taxon>Acetobacteraceae</taxon>
        <taxon>Novacetimonas</taxon>
    </lineage>
</organism>
<protein>
    <submittedName>
        <fullName evidence="1">Uncharacterized protein</fullName>
    </submittedName>
</protein>
<evidence type="ECO:0000313" key="2">
    <source>
        <dbReference type="Proteomes" id="UP000237344"/>
    </source>
</evidence>
<evidence type="ECO:0000313" key="1">
    <source>
        <dbReference type="EMBL" id="POF61297.1"/>
    </source>
</evidence>
<dbReference type="EMBL" id="POTC01000085">
    <property type="protein sequence ID" value="POF61297.1"/>
    <property type="molecule type" value="Genomic_DNA"/>
</dbReference>
<keyword evidence="2" id="KW-1185">Reference proteome</keyword>
<accession>A0A2S3VXI1</accession>
<name>A0A2S3VXI1_9PROT</name>